<evidence type="ECO:0000313" key="9">
    <source>
        <dbReference type="EMBL" id="MBB3048483.1"/>
    </source>
</evidence>
<evidence type="ECO:0000256" key="6">
    <source>
        <dbReference type="ARBA" id="ARBA00022840"/>
    </source>
</evidence>
<accession>A0A7W4Z6N5</accession>
<comment type="caution">
    <text evidence="9">The sequence shown here is derived from an EMBL/GenBank/DDBJ whole genome shotgun (WGS) entry which is preliminary data.</text>
</comment>
<dbReference type="EMBL" id="JACHWY010000003">
    <property type="protein sequence ID" value="MBB3048483.1"/>
    <property type="molecule type" value="Genomic_DNA"/>
</dbReference>
<feature type="binding site" evidence="8">
    <location>
        <position position="260"/>
    </location>
    <ligand>
        <name>ATP</name>
        <dbReference type="ChEBI" id="CHEBI:30616"/>
    </ligand>
</feature>
<evidence type="ECO:0000256" key="1">
    <source>
        <dbReference type="ARBA" id="ARBA00009747"/>
    </source>
</evidence>
<organism evidence="9 10">
    <name type="scientific">Litorivivens lipolytica</name>
    <dbReference type="NCBI Taxonomy" id="1524264"/>
    <lineage>
        <taxon>Bacteria</taxon>
        <taxon>Pseudomonadati</taxon>
        <taxon>Pseudomonadota</taxon>
        <taxon>Gammaproteobacteria</taxon>
        <taxon>Litorivivens</taxon>
    </lineage>
</organism>
<comment type="catalytic activity">
    <reaction evidence="8">
        <text>L-threonyl-[protein] + ATP = 3-O-(5'-adenylyl)-L-threonyl-[protein] + diphosphate</text>
        <dbReference type="Rhea" id="RHEA:54292"/>
        <dbReference type="Rhea" id="RHEA-COMP:11060"/>
        <dbReference type="Rhea" id="RHEA-COMP:13847"/>
        <dbReference type="ChEBI" id="CHEBI:30013"/>
        <dbReference type="ChEBI" id="CHEBI:30616"/>
        <dbReference type="ChEBI" id="CHEBI:33019"/>
        <dbReference type="ChEBI" id="CHEBI:138113"/>
        <dbReference type="EC" id="2.7.7.108"/>
    </reaction>
</comment>
<dbReference type="PANTHER" id="PTHR32057">
    <property type="entry name" value="PROTEIN ADENYLYLTRANSFERASE SELO, MITOCHONDRIAL"/>
    <property type="match status" value="1"/>
</dbReference>
<feature type="binding site" evidence="8">
    <location>
        <position position="174"/>
    </location>
    <ligand>
        <name>ATP</name>
        <dbReference type="ChEBI" id="CHEBI:30616"/>
    </ligand>
</feature>
<proteinExistence type="inferred from homology"/>
<keyword evidence="4 8" id="KW-0479">Metal-binding</keyword>
<keyword evidence="5 8" id="KW-0547">Nucleotide-binding</keyword>
<feature type="binding site" evidence="8">
    <location>
        <position position="91"/>
    </location>
    <ligand>
        <name>ATP</name>
        <dbReference type="ChEBI" id="CHEBI:30616"/>
    </ligand>
</feature>
<name>A0A7W4Z6N5_9GAMM</name>
<evidence type="ECO:0000256" key="3">
    <source>
        <dbReference type="ARBA" id="ARBA00022695"/>
    </source>
</evidence>
<keyword evidence="10" id="KW-1185">Reference proteome</keyword>
<comment type="catalytic activity">
    <reaction evidence="8">
        <text>L-seryl-[protein] + UTP = O-(5'-uridylyl)-L-seryl-[protein] + diphosphate</text>
        <dbReference type="Rhea" id="RHEA:64604"/>
        <dbReference type="Rhea" id="RHEA-COMP:9863"/>
        <dbReference type="Rhea" id="RHEA-COMP:16635"/>
        <dbReference type="ChEBI" id="CHEBI:29999"/>
        <dbReference type="ChEBI" id="CHEBI:33019"/>
        <dbReference type="ChEBI" id="CHEBI:46398"/>
        <dbReference type="ChEBI" id="CHEBI:156051"/>
    </reaction>
</comment>
<feature type="binding site" evidence="8">
    <location>
        <position position="123"/>
    </location>
    <ligand>
        <name>ATP</name>
        <dbReference type="ChEBI" id="CHEBI:30616"/>
    </ligand>
</feature>
<feature type="binding site" evidence="8">
    <location>
        <position position="251"/>
    </location>
    <ligand>
        <name>Mg(2+)</name>
        <dbReference type="ChEBI" id="CHEBI:18420"/>
    </ligand>
</feature>
<dbReference type="Pfam" id="PF02696">
    <property type="entry name" value="SelO"/>
    <property type="match status" value="1"/>
</dbReference>
<gene>
    <name evidence="8" type="primary">ydiU</name>
    <name evidence="8" type="synonym">selO</name>
    <name evidence="9" type="ORF">FHR99_002757</name>
</gene>
<evidence type="ECO:0000256" key="7">
    <source>
        <dbReference type="ARBA" id="ARBA00022842"/>
    </source>
</evidence>
<comment type="function">
    <text evidence="8">Nucleotidyltransferase involved in the post-translational modification of proteins. It can catalyze the addition of adenosine monophosphate (AMP) or uridine monophosphate (UMP) to a protein, resulting in modifications known as AMPylation and UMPylation.</text>
</comment>
<dbReference type="GO" id="GO:0070733">
    <property type="term" value="F:AMPylase activity"/>
    <property type="evidence" value="ECO:0007669"/>
    <property type="project" value="UniProtKB-EC"/>
</dbReference>
<evidence type="ECO:0000313" key="10">
    <source>
        <dbReference type="Proteomes" id="UP000537130"/>
    </source>
</evidence>
<evidence type="ECO:0000256" key="8">
    <source>
        <dbReference type="HAMAP-Rule" id="MF_00692"/>
    </source>
</evidence>
<comment type="catalytic activity">
    <reaction evidence="8">
        <text>L-histidyl-[protein] + UTP = N(tele)-(5'-uridylyl)-L-histidyl-[protein] + diphosphate</text>
        <dbReference type="Rhea" id="RHEA:83891"/>
        <dbReference type="Rhea" id="RHEA-COMP:9745"/>
        <dbReference type="Rhea" id="RHEA-COMP:20239"/>
        <dbReference type="ChEBI" id="CHEBI:29979"/>
        <dbReference type="ChEBI" id="CHEBI:33019"/>
        <dbReference type="ChEBI" id="CHEBI:46398"/>
        <dbReference type="ChEBI" id="CHEBI:233474"/>
    </reaction>
</comment>
<comment type="catalytic activity">
    <reaction evidence="8">
        <text>L-tyrosyl-[protein] + UTP = O-(5'-uridylyl)-L-tyrosyl-[protein] + diphosphate</text>
        <dbReference type="Rhea" id="RHEA:83887"/>
        <dbReference type="Rhea" id="RHEA-COMP:10136"/>
        <dbReference type="Rhea" id="RHEA-COMP:20238"/>
        <dbReference type="ChEBI" id="CHEBI:33019"/>
        <dbReference type="ChEBI" id="CHEBI:46398"/>
        <dbReference type="ChEBI" id="CHEBI:46858"/>
        <dbReference type="ChEBI" id="CHEBI:90602"/>
    </reaction>
</comment>
<dbReference type="NCBIfam" id="NF000658">
    <property type="entry name" value="PRK00029.1"/>
    <property type="match status" value="1"/>
</dbReference>
<dbReference type="EC" id="2.7.7.108" evidence="8"/>
<keyword evidence="2 8" id="KW-0808">Transferase</keyword>
<evidence type="ECO:0000256" key="5">
    <source>
        <dbReference type="ARBA" id="ARBA00022741"/>
    </source>
</evidence>
<dbReference type="GO" id="GO:0000287">
    <property type="term" value="F:magnesium ion binding"/>
    <property type="evidence" value="ECO:0007669"/>
    <property type="project" value="UniProtKB-UniRule"/>
</dbReference>
<dbReference type="AlphaFoldDB" id="A0A7W4Z6N5"/>
<sequence length="488" mass="54295">MSKAPAFQNLYTTLPDHFFHRQGADTVPAPELIAVNDELAKFLEIDAEWLRSAAGLDMLSGKAFPDSADPIATVYAGFQFGNWNPQLGDGRALLIGEVIAQNQQRYDVQLKGSGRTPYSRGGDGKSPLGPVLREYLLSEAMHTLGVPTTRALAAVTTGEEVYRDSALPGAILTRVASSHIRVGTVQFFASRKDTDGLRALCDHVIERHYPDCRESDNPTQALLRNIIERQAKLIAKWQGLGFIHGVMNTDNMLLCGETVDYGPCAFMEAFDPATVFSSIDHGGRYAYGNQPHIGHWNLAGLAQALLPLLHDDEDEAVKIAQAEINSYPDLHVAAYQHVLTRKLGLSDYRDEDDALVTDLLELLKTERADFTLAFRRLYERAAGTSSVKTLWDFSPAFDSWLARWQTRFADSTQPESERIETMRTSNPLFIPRNHRVEEAIQAGNQGDFSVFHTLREVLREPFTDNPDNLDYARPAAPQEVVKQTFCGT</sequence>
<keyword evidence="7 8" id="KW-0460">Magnesium</keyword>
<protein>
    <recommendedName>
        <fullName evidence="8">Protein nucleotidyltransferase YdiU</fullName>
        <ecNumber evidence="8">2.7.7.-</ecNumber>
    </recommendedName>
    <alternativeName>
        <fullName evidence="8">Protein adenylyltransferase YdiU</fullName>
        <ecNumber evidence="8">2.7.7.108</ecNumber>
    </alternativeName>
    <alternativeName>
        <fullName evidence="8">Protein uridylyltransferase YdiU</fullName>
        <ecNumber evidence="8">2.7.7.-</ecNumber>
    </alternativeName>
</protein>
<comment type="catalytic activity">
    <reaction evidence="8">
        <text>L-seryl-[protein] + ATP = 3-O-(5'-adenylyl)-L-seryl-[protein] + diphosphate</text>
        <dbReference type="Rhea" id="RHEA:58120"/>
        <dbReference type="Rhea" id="RHEA-COMP:9863"/>
        <dbReference type="Rhea" id="RHEA-COMP:15073"/>
        <dbReference type="ChEBI" id="CHEBI:29999"/>
        <dbReference type="ChEBI" id="CHEBI:30616"/>
        <dbReference type="ChEBI" id="CHEBI:33019"/>
        <dbReference type="ChEBI" id="CHEBI:142516"/>
        <dbReference type="EC" id="2.7.7.108"/>
    </reaction>
</comment>
<comment type="cofactor">
    <cofactor evidence="8">
        <name>Mg(2+)</name>
        <dbReference type="ChEBI" id="CHEBI:18420"/>
    </cofactor>
    <cofactor evidence="8">
        <name>Mn(2+)</name>
        <dbReference type="ChEBI" id="CHEBI:29035"/>
    </cofactor>
</comment>
<comment type="similarity">
    <text evidence="1 8">Belongs to the SELO family.</text>
</comment>
<dbReference type="EC" id="2.7.7.-" evidence="8"/>
<feature type="binding site" evidence="8">
    <location>
        <position position="124"/>
    </location>
    <ligand>
        <name>ATP</name>
        <dbReference type="ChEBI" id="CHEBI:30616"/>
    </ligand>
</feature>
<feature type="active site" description="Proton acceptor" evidence="8">
    <location>
        <position position="250"/>
    </location>
</feature>
<dbReference type="Proteomes" id="UP000537130">
    <property type="component" value="Unassembled WGS sequence"/>
</dbReference>
<feature type="binding site" evidence="8">
    <location>
        <position position="88"/>
    </location>
    <ligand>
        <name>ATP</name>
        <dbReference type="ChEBI" id="CHEBI:30616"/>
    </ligand>
</feature>
<reference evidence="9 10" key="1">
    <citation type="submission" date="2020-08" db="EMBL/GenBank/DDBJ databases">
        <title>Genomic Encyclopedia of Type Strains, Phase III (KMG-III): the genomes of soil and plant-associated and newly described type strains.</title>
        <authorList>
            <person name="Whitman W."/>
        </authorList>
    </citation>
    <scope>NUCLEOTIDE SEQUENCE [LARGE SCALE GENOMIC DNA]</scope>
    <source>
        <strain evidence="9 10">CECT 8654</strain>
    </source>
</reference>
<feature type="binding site" evidence="8">
    <location>
        <position position="260"/>
    </location>
    <ligand>
        <name>Mg(2+)</name>
        <dbReference type="ChEBI" id="CHEBI:18420"/>
    </ligand>
</feature>
<dbReference type="HAMAP" id="MF_00692">
    <property type="entry name" value="SelO"/>
    <property type="match status" value="1"/>
</dbReference>
<keyword evidence="6 8" id="KW-0067">ATP-binding</keyword>
<feature type="binding site" evidence="8">
    <location>
        <position position="90"/>
    </location>
    <ligand>
        <name>ATP</name>
        <dbReference type="ChEBI" id="CHEBI:30616"/>
    </ligand>
</feature>
<feature type="binding site" evidence="8">
    <location>
        <position position="181"/>
    </location>
    <ligand>
        <name>ATP</name>
        <dbReference type="ChEBI" id="CHEBI:30616"/>
    </ligand>
</feature>
<dbReference type="GO" id="GO:0030145">
    <property type="term" value="F:manganese ion binding"/>
    <property type="evidence" value="ECO:0007669"/>
    <property type="project" value="UniProtKB-UniRule"/>
</dbReference>
<dbReference type="RefSeq" id="WP_183411267.1">
    <property type="nucleotide sequence ID" value="NZ_JACHWY010000003.1"/>
</dbReference>
<dbReference type="PANTHER" id="PTHR32057:SF14">
    <property type="entry name" value="PROTEIN ADENYLYLTRANSFERASE SELO, MITOCHONDRIAL"/>
    <property type="match status" value="1"/>
</dbReference>
<comment type="catalytic activity">
    <reaction evidence="8">
        <text>L-tyrosyl-[protein] + ATP = O-(5'-adenylyl)-L-tyrosyl-[protein] + diphosphate</text>
        <dbReference type="Rhea" id="RHEA:54288"/>
        <dbReference type="Rhea" id="RHEA-COMP:10136"/>
        <dbReference type="Rhea" id="RHEA-COMP:13846"/>
        <dbReference type="ChEBI" id="CHEBI:30616"/>
        <dbReference type="ChEBI" id="CHEBI:33019"/>
        <dbReference type="ChEBI" id="CHEBI:46858"/>
        <dbReference type="ChEBI" id="CHEBI:83624"/>
        <dbReference type="EC" id="2.7.7.108"/>
    </reaction>
</comment>
<dbReference type="GO" id="GO:0005524">
    <property type="term" value="F:ATP binding"/>
    <property type="evidence" value="ECO:0007669"/>
    <property type="project" value="UniProtKB-UniRule"/>
</dbReference>
<feature type="binding site" evidence="8">
    <location>
        <position position="111"/>
    </location>
    <ligand>
        <name>ATP</name>
        <dbReference type="ChEBI" id="CHEBI:30616"/>
    </ligand>
</feature>
<keyword evidence="3 8" id="KW-0548">Nucleotidyltransferase</keyword>
<evidence type="ECO:0000256" key="2">
    <source>
        <dbReference type="ARBA" id="ARBA00022679"/>
    </source>
</evidence>
<keyword evidence="8" id="KW-0464">Manganese</keyword>
<evidence type="ECO:0000256" key="4">
    <source>
        <dbReference type="ARBA" id="ARBA00022723"/>
    </source>
</evidence>
<dbReference type="InterPro" id="IPR003846">
    <property type="entry name" value="SelO"/>
</dbReference>